<keyword evidence="1" id="KW-0812">Transmembrane</keyword>
<dbReference type="RefSeq" id="WP_136631027.1">
    <property type="nucleotide sequence ID" value="NZ_BGZI01000020.1"/>
</dbReference>
<accession>A0A5M3Q248</accession>
<dbReference type="EMBL" id="BGZI01000020">
    <property type="protein sequence ID" value="GBO89129.1"/>
    <property type="molecule type" value="Genomic_DNA"/>
</dbReference>
<name>A0A5M3Q248_9GAMM</name>
<feature type="transmembrane region" description="Helical" evidence="1">
    <location>
        <begin position="39"/>
        <end position="58"/>
    </location>
</feature>
<dbReference type="AlphaFoldDB" id="A0A5M3Q248"/>
<proteinExistence type="predicted"/>
<keyword evidence="1" id="KW-0472">Membrane</keyword>
<gene>
    <name evidence="2" type="ORF">MSSD14B_27970</name>
</gene>
<dbReference type="Proteomes" id="UP000387223">
    <property type="component" value="Unassembled WGS sequence"/>
</dbReference>
<evidence type="ECO:0000313" key="3">
    <source>
        <dbReference type="Proteomes" id="UP000387223"/>
    </source>
</evidence>
<organism evidence="2 3">
    <name type="scientific">Marinobacter salsuginis</name>
    <dbReference type="NCBI Taxonomy" id="418719"/>
    <lineage>
        <taxon>Bacteria</taxon>
        <taxon>Pseudomonadati</taxon>
        <taxon>Pseudomonadota</taxon>
        <taxon>Gammaproteobacteria</taxon>
        <taxon>Pseudomonadales</taxon>
        <taxon>Marinobacteraceae</taxon>
        <taxon>Marinobacter</taxon>
    </lineage>
</organism>
<sequence length="146" mass="16459">MSKTFTTTVSAVIFTAASLLVLSIQYTVGLVGTSHYFLGHFFFGLAFPYLGYGVFALLREPAKKPANWVIARPALDRFLSKVMVIVTDFYCWLGVMTFWHLGNELWEDQKTRAVFTVDVDHLTAGIIGLVLSAAIYEAIRKQWPQF</sequence>
<protein>
    <submittedName>
        <fullName evidence="2">Uncharacterized protein</fullName>
    </submittedName>
</protein>
<feature type="transmembrane region" description="Helical" evidence="1">
    <location>
        <begin position="78"/>
        <end position="101"/>
    </location>
</feature>
<comment type="caution">
    <text evidence="2">The sequence shown here is derived from an EMBL/GenBank/DDBJ whole genome shotgun (WGS) entry which is preliminary data.</text>
</comment>
<evidence type="ECO:0000313" key="2">
    <source>
        <dbReference type="EMBL" id="GBO89129.1"/>
    </source>
</evidence>
<keyword evidence="1" id="KW-1133">Transmembrane helix</keyword>
<reference evidence="2 3" key="1">
    <citation type="journal article" date="2019" name="J. Gen. Appl. Microbiol.">
        <title>Aerobic degradation of cis-dichloroethene by the marine bacterium Marinobacter salsuginis strain 5N-3.</title>
        <authorList>
            <person name="Inoue Y."/>
            <person name="Fukunaga Y."/>
            <person name="Katsumata H."/>
            <person name="Ohji S."/>
            <person name="Hosoyama A."/>
            <person name="Mori K."/>
            <person name="Ando K."/>
        </authorList>
    </citation>
    <scope>NUCLEOTIDE SEQUENCE [LARGE SCALE GENOMIC DNA]</scope>
    <source>
        <strain evidence="2 3">NBRC 109114</strain>
    </source>
</reference>
<evidence type="ECO:0000256" key="1">
    <source>
        <dbReference type="SAM" id="Phobius"/>
    </source>
</evidence>
<feature type="transmembrane region" description="Helical" evidence="1">
    <location>
        <begin position="121"/>
        <end position="139"/>
    </location>
</feature>